<comment type="similarity">
    <text evidence="2">Belongs to the methyl-accepting chemotaxis (MCP) protein family.</text>
</comment>
<dbReference type="Gene3D" id="6.10.340.10">
    <property type="match status" value="1"/>
</dbReference>
<reference evidence="5 6" key="1">
    <citation type="submission" date="2021-01" db="EMBL/GenBank/DDBJ databases">
        <title>Genomic Encyclopedia of Type Strains, Phase IV (KMG-IV): sequencing the most valuable type-strain genomes for metagenomic binning, comparative biology and taxonomic classification.</title>
        <authorList>
            <person name="Goeker M."/>
        </authorList>
    </citation>
    <scope>NUCLEOTIDE SEQUENCE [LARGE SCALE GENOMIC DNA]</scope>
    <source>
        <strain evidence="5 6">DSM 25890</strain>
    </source>
</reference>
<dbReference type="PANTHER" id="PTHR43531">
    <property type="entry name" value="PROTEIN ICFG"/>
    <property type="match status" value="1"/>
</dbReference>
<dbReference type="Pfam" id="PF12729">
    <property type="entry name" value="4HB_MCP_1"/>
    <property type="match status" value="1"/>
</dbReference>
<accession>A0ABS2NTP5</accession>
<proteinExistence type="inferred from homology"/>
<evidence type="ECO:0000259" key="4">
    <source>
        <dbReference type="PROSITE" id="PS50885"/>
    </source>
</evidence>
<sequence>MKIKYITKINWYQNLKIKSKLLSSFLMIIVLLVLIGGLALYNIKSMKDSMSTMYYDGLIPVQQLGTVESNVVKIRLSLMRLITHDNHIKVTHVVDEVNGLRAKNNQLINDYEATITPKDTDEKEALDTFKGLLNNYRSSQDEFLKHVHNNKLEEALIEYKQLAQLGYETEKSIAALSDLNVEISNDINQANDAQYQRIFSTTTLLMIAAGLLAAILGTFISYNITNGLKKIVQFAHHFGDGDLTQKLDIHTKDEIGQLAASLNKAVDNTHVTGKCFWRNFGK</sequence>
<evidence type="ECO:0000256" key="1">
    <source>
        <dbReference type="ARBA" id="ARBA00022500"/>
    </source>
</evidence>
<dbReference type="Proteomes" id="UP001314796">
    <property type="component" value="Unassembled WGS sequence"/>
</dbReference>
<keyword evidence="3" id="KW-0812">Transmembrane</keyword>
<evidence type="ECO:0000313" key="5">
    <source>
        <dbReference type="EMBL" id="MBM7616354.1"/>
    </source>
</evidence>
<evidence type="ECO:0000256" key="2">
    <source>
        <dbReference type="ARBA" id="ARBA00029447"/>
    </source>
</evidence>
<organism evidence="5 6">
    <name type="scientific">Alkaliphilus hydrothermalis</name>
    <dbReference type="NCBI Taxonomy" id="1482730"/>
    <lineage>
        <taxon>Bacteria</taxon>
        <taxon>Bacillati</taxon>
        <taxon>Bacillota</taxon>
        <taxon>Clostridia</taxon>
        <taxon>Peptostreptococcales</taxon>
        <taxon>Natronincolaceae</taxon>
        <taxon>Alkaliphilus</taxon>
    </lineage>
</organism>
<feature type="transmembrane region" description="Helical" evidence="3">
    <location>
        <begin position="204"/>
        <end position="224"/>
    </location>
</feature>
<dbReference type="CDD" id="cd06225">
    <property type="entry name" value="HAMP"/>
    <property type="match status" value="1"/>
</dbReference>
<keyword evidence="3" id="KW-0472">Membrane</keyword>
<dbReference type="Pfam" id="PF00672">
    <property type="entry name" value="HAMP"/>
    <property type="match status" value="1"/>
</dbReference>
<keyword evidence="6" id="KW-1185">Reference proteome</keyword>
<dbReference type="InterPro" id="IPR051310">
    <property type="entry name" value="MCP_chemotaxis"/>
</dbReference>
<dbReference type="InterPro" id="IPR003660">
    <property type="entry name" value="HAMP_dom"/>
</dbReference>
<dbReference type="SUPFAM" id="SSF158472">
    <property type="entry name" value="HAMP domain-like"/>
    <property type="match status" value="1"/>
</dbReference>
<dbReference type="SMART" id="SM00304">
    <property type="entry name" value="HAMP"/>
    <property type="match status" value="1"/>
</dbReference>
<feature type="transmembrane region" description="Helical" evidence="3">
    <location>
        <begin position="21"/>
        <end position="41"/>
    </location>
</feature>
<protein>
    <submittedName>
        <fullName evidence="5">Methyl-accepting chemotaxis protein</fullName>
    </submittedName>
</protein>
<dbReference type="InterPro" id="IPR024478">
    <property type="entry name" value="HlyB_4HB_MCP"/>
</dbReference>
<evidence type="ECO:0000256" key="3">
    <source>
        <dbReference type="SAM" id="Phobius"/>
    </source>
</evidence>
<dbReference type="EMBL" id="JAFBEE010000033">
    <property type="protein sequence ID" value="MBM7616354.1"/>
    <property type="molecule type" value="Genomic_DNA"/>
</dbReference>
<dbReference type="RefSeq" id="WP_204404483.1">
    <property type="nucleotide sequence ID" value="NZ_JAFBEE010000033.1"/>
</dbReference>
<dbReference type="PROSITE" id="PS50885">
    <property type="entry name" value="HAMP"/>
    <property type="match status" value="1"/>
</dbReference>
<keyword evidence="1" id="KW-0145">Chemotaxis</keyword>
<keyword evidence="3" id="KW-1133">Transmembrane helix</keyword>
<dbReference type="PANTHER" id="PTHR43531:SF11">
    <property type="entry name" value="METHYL-ACCEPTING CHEMOTAXIS PROTEIN 3"/>
    <property type="match status" value="1"/>
</dbReference>
<gene>
    <name evidence="5" type="ORF">JOC73_002936</name>
</gene>
<comment type="caution">
    <text evidence="5">The sequence shown here is derived from an EMBL/GenBank/DDBJ whole genome shotgun (WGS) entry which is preliminary data.</text>
</comment>
<feature type="domain" description="HAMP" evidence="4">
    <location>
        <begin position="222"/>
        <end position="274"/>
    </location>
</feature>
<evidence type="ECO:0000313" key="6">
    <source>
        <dbReference type="Proteomes" id="UP001314796"/>
    </source>
</evidence>
<name>A0ABS2NTP5_9FIRM</name>